<dbReference type="CDD" id="cd03136">
    <property type="entry name" value="GATase1_AraC_ArgR_like"/>
    <property type="match status" value="1"/>
</dbReference>
<dbReference type="SUPFAM" id="SSF52317">
    <property type="entry name" value="Class I glutamine amidotransferase-like"/>
    <property type="match status" value="1"/>
</dbReference>
<sequence length="221" mass="24231">MAPDAQQPVMIVFYLTPTFSLLEFSLAVETLRLANQALGCPAYRWRIASQTGNQVSSSCGVPITTTSTVAEERRYLFNDLRPDMVCICSDDVTVGFAGKTFKSWLLECNIMDVAIGGIGSGSHILAELGILDGKTCSIHWKNVEGFARSFKTTSVDPGIYQADEGIWTCAGGSATIDMMLYLVKQDFGEQIMRDVCDRAINLNARDGRTPQKLPFMSYAVD</sequence>
<name>A0A1J6HGH1_9HYPH</name>
<dbReference type="Gene3D" id="3.40.50.880">
    <property type="match status" value="1"/>
</dbReference>
<accession>A0A1J6HGH1</accession>
<keyword evidence="2" id="KW-1185">Reference proteome</keyword>
<protein>
    <recommendedName>
        <fullName evidence="3">DJ-1/PfpI domain-containing protein</fullName>
    </recommendedName>
</protein>
<dbReference type="Proteomes" id="UP000182985">
    <property type="component" value="Unassembled WGS sequence"/>
</dbReference>
<gene>
    <name evidence="1" type="ORF">BLA27_18400</name>
</gene>
<organism evidence="1 2">
    <name type="scientific">Brucella cytisi</name>
    <dbReference type="NCBI Taxonomy" id="407152"/>
    <lineage>
        <taxon>Bacteria</taxon>
        <taxon>Pseudomonadati</taxon>
        <taxon>Pseudomonadota</taxon>
        <taxon>Alphaproteobacteria</taxon>
        <taxon>Hyphomicrobiales</taxon>
        <taxon>Brucellaceae</taxon>
        <taxon>Brucella/Ochrobactrum group</taxon>
        <taxon>Brucella</taxon>
    </lineage>
</organism>
<reference evidence="1 2" key="1">
    <citation type="submission" date="2016-10" db="EMBL/GenBank/DDBJ databases">
        <title>The Draft Genome Sequence of the Potato Rhizosphere Bacteria Ochrobactrum sp. IPA7.2.</title>
        <authorList>
            <person name="Gogoleva N.E."/>
            <person name="Khlopko Y.A."/>
            <person name="Burygin G.L."/>
            <person name="Plotnikov A.O."/>
        </authorList>
    </citation>
    <scope>NUCLEOTIDE SEQUENCE [LARGE SCALE GENOMIC DNA]</scope>
    <source>
        <strain evidence="1 2">IPA7.2</strain>
    </source>
</reference>
<dbReference type="EMBL" id="MOEC01000020">
    <property type="protein sequence ID" value="OIS92077.1"/>
    <property type="molecule type" value="Genomic_DNA"/>
</dbReference>
<dbReference type="PANTHER" id="PTHR43130:SF3">
    <property type="entry name" value="HTH-TYPE TRANSCRIPTIONAL REGULATOR RV1931C"/>
    <property type="match status" value="1"/>
</dbReference>
<dbReference type="InterPro" id="IPR052158">
    <property type="entry name" value="INH-QAR"/>
</dbReference>
<dbReference type="GO" id="GO:0006355">
    <property type="term" value="P:regulation of DNA-templated transcription"/>
    <property type="evidence" value="ECO:0007669"/>
    <property type="project" value="TreeGrafter"/>
</dbReference>
<proteinExistence type="predicted"/>
<dbReference type="PANTHER" id="PTHR43130">
    <property type="entry name" value="ARAC-FAMILY TRANSCRIPTIONAL REGULATOR"/>
    <property type="match status" value="1"/>
</dbReference>
<dbReference type="RefSeq" id="WP_071632980.1">
    <property type="nucleotide sequence ID" value="NZ_MOEC01000020.1"/>
</dbReference>
<evidence type="ECO:0008006" key="3">
    <source>
        <dbReference type="Google" id="ProtNLM"/>
    </source>
</evidence>
<evidence type="ECO:0000313" key="1">
    <source>
        <dbReference type="EMBL" id="OIS92077.1"/>
    </source>
</evidence>
<evidence type="ECO:0000313" key="2">
    <source>
        <dbReference type="Proteomes" id="UP000182985"/>
    </source>
</evidence>
<comment type="caution">
    <text evidence="1">The sequence shown here is derived from an EMBL/GenBank/DDBJ whole genome shotgun (WGS) entry which is preliminary data.</text>
</comment>
<dbReference type="OrthoDB" id="9793400at2"/>
<dbReference type="InterPro" id="IPR029062">
    <property type="entry name" value="Class_I_gatase-like"/>
</dbReference>
<dbReference type="AlphaFoldDB" id="A0A1J6HGH1"/>